<accession>A0A6S7BVD4</accession>
<evidence type="ECO:0000259" key="6">
    <source>
        <dbReference type="Pfam" id="PF00441"/>
    </source>
</evidence>
<evidence type="ECO:0000259" key="7">
    <source>
        <dbReference type="Pfam" id="PF02770"/>
    </source>
</evidence>
<dbReference type="Gene3D" id="1.20.140.10">
    <property type="entry name" value="Butyryl-CoA Dehydrogenase, subunit A, domain 3"/>
    <property type="match status" value="1"/>
</dbReference>
<feature type="region of interest" description="Disordered" evidence="5">
    <location>
        <begin position="372"/>
        <end position="393"/>
    </location>
</feature>
<dbReference type="InterPro" id="IPR009075">
    <property type="entry name" value="AcylCo_DH/oxidase_C"/>
</dbReference>
<evidence type="ECO:0000256" key="5">
    <source>
        <dbReference type="SAM" id="MobiDB-lite"/>
    </source>
</evidence>
<dbReference type="EC" id="1.3.99.-" evidence="9"/>
<comment type="cofactor">
    <cofactor evidence="1">
        <name>FAD</name>
        <dbReference type="ChEBI" id="CHEBI:57692"/>
    </cofactor>
</comment>
<dbReference type="PANTHER" id="PTHR42707:SF3">
    <property type="entry name" value="ACYL-COA DEHYDROGENASE AIDB-RELATED"/>
    <property type="match status" value="1"/>
</dbReference>
<dbReference type="RefSeq" id="WP_175171993.1">
    <property type="nucleotide sequence ID" value="NZ_CADIJQ010000019.1"/>
</dbReference>
<dbReference type="InterPro" id="IPR006089">
    <property type="entry name" value="Acyl-CoA_DH_CS"/>
</dbReference>
<dbReference type="AlphaFoldDB" id="A0A6S7BVD4"/>
<dbReference type="InterPro" id="IPR041504">
    <property type="entry name" value="AidB_N"/>
</dbReference>
<dbReference type="InterPro" id="IPR009100">
    <property type="entry name" value="AcylCoA_DH/oxidase_NM_dom_sf"/>
</dbReference>
<keyword evidence="3" id="KW-0285">Flavoprotein</keyword>
<dbReference type="InterPro" id="IPR036250">
    <property type="entry name" value="AcylCo_DH-like_C"/>
</dbReference>
<evidence type="ECO:0000313" key="9">
    <source>
        <dbReference type="EMBL" id="CAB3744054.1"/>
    </source>
</evidence>
<dbReference type="EMBL" id="CADIJQ010000019">
    <property type="protein sequence ID" value="CAB3744054.1"/>
    <property type="molecule type" value="Genomic_DNA"/>
</dbReference>
<dbReference type="Pfam" id="PF02770">
    <property type="entry name" value="Acyl-CoA_dh_M"/>
    <property type="match status" value="1"/>
</dbReference>
<dbReference type="Gene3D" id="2.40.110.20">
    <property type="match status" value="1"/>
</dbReference>
<feature type="domain" description="Adaptive response protein AidB N-terminal" evidence="8">
    <location>
        <begin position="11"/>
        <end position="169"/>
    </location>
</feature>
<evidence type="ECO:0000256" key="4">
    <source>
        <dbReference type="ARBA" id="ARBA00022827"/>
    </source>
</evidence>
<dbReference type="Proteomes" id="UP000494269">
    <property type="component" value="Unassembled WGS sequence"/>
</dbReference>
<protein>
    <submittedName>
        <fullName evidence="9">Acyl-CoA dehydrogenase AidB</fullName>
        <ecNumber evidence="9">1.3.99.-</ecNumber>
    </submittedName>
</protein>
<sequence>MSSFATHTVQNQAPALEDYSLYDTDPALREAVRREGAESWSGDLAAHGAWLGRAQTLAAGAEANRCPPRLLSYDRNGHRIDHVEFHPAWNVLMSGIVARGLHSRAWAQPVPGAQVARAAAYLMQGQVEAGTLCPTTMTFAAVPLLQREPAGAVDFAGQWLPALYSREFDAADAPLAAKRSALIGMGLTEKQGGSDLRAVTTRATPLGAPGRGNAYQLVGHKWFFSVPQADAHLVLAQTDEGLSCLFVPRWIPDGPRNAVRVRRLKDKLGNRSNASAEVEFEDAWGVMVGEPGRGLAVLLEMAATTRLDCVLGSAALLRQALVQSIHHAQHRHAFGKPLIAQPLMRNVLADLALESEAAMVLALRLARAVDGRGGGQQSGQQNGQERGQGGAQNRALVRVGTPAAKLWICKRAISAVAECMEVWGGNGYVEEGPMPRIYRETPVNSVWEGSGNVMALDVLRALQREPDALPALEQEFAAAAGQHRAFDQALAQWRSMLADTSQAEFQARRIACGLARLWQAALLIQHAPDAVAQAFVASRLPADGGVFGELAAGVDTSVILSRAWPAAAC</sequence>
<feature type="domain" description="Acyl-CoA dehydrogenase/oxidase C-terminal" evidence="6">
    <location>
        <begin position="292"/>
        <end position="462"/>
    </location>
</feature>
<feature type="compositionally biased region" description="Low complexity" evidence="5">
    <location>
        <begin position="378"/>
        <end position="393"/>
    </location>
</feature>
<dbReference type="PROSITE" id="PS00073">
    <property type="entry name" value="ACYL_COA_DH_2"/>
    <property type="match status" value="1"/>
</dbReference>
<dbReference type="Pfam" id="PF00441">
    <property type="entry name" value="Acyl-CoA_dh_1"/>
    <property type="match status" value="1"/>
</dbReference>
<name>A0A6S7BVD4_9BURK</name>
<keyword evidence="9" id="KW-0560">Oxidoreductase</keyword>
<organism evidence="9 10">
    <name type="scientific">Achromobacter kerstersii</name>
    <dbReference type="NCBI Taxonomy" id="1353890"/>
    <lineage>
        <taxon>Bacteria</taxon>
        <taxon>Pseudomonadati</taxon>
        <taxon>Pseudomonadota</taxon>
        <taxon>Betaproteobacteria</taxon>
        <taxon>Burkholderiales</taxon>
        <taxon>Alcaligenaceae</taxon>
        <taxon>Achromobacter</taxon>
    </lineage>
</organism>
<evidence type="ECO:0000259" key="8">
    <source>
        <dbReference type="Pfam" id="PF18158"/>
    </source>
</evidence>
<evidence type="ECO:0000256" key="3">
    <source>
        <dbReference type="ARBA" id="ARBA00022630"/>
    </source>
</evidence>
<evidence type="ECO:0000256" key="2">
    <source>
        <dbReference type="ARBA" id="ARBA00009347"/>
    </source>
</evidence>
<dbReference type="SUPFAM" id="SSF47203">
    <property type="entry name" value="Acyl-CoA dehydrogenase C-terminal domain-like"/>
    <property type="match status" value="1"/>
</dbReference>
<dbReference type="InterPro" id="IPR006091">
    <property type="entry name" value="Acyl-CoA_Oxase/DH_mid-dom"/>
</dbReference>
<dbReference type="Gene3D" id="6.10.250.600">
    <property type="match status" value="1"/>
</dbReference>
<comment type="similarity">
    <text evidence="2">Belongs to the acyl-CoA dehydrogenase family.</text>
</comment>
<keyword evidence="10" id="KW-1185">Reference proteome</keyword>
<reference evidence="9 10" key="1">
    <citation type="submission" date="2020-04" db="EMBL/GenBank/DDBJ databases">
        <authorList>
            <person name="De Canck E."/>
        </authorList>
    </citation>
    <scope>NUCLEOTIDE SEQUENCE [LARGE SCALE GENOMIC DNA]</scope>
    <source>
        <strain evidence="9 10">LMG 3441</strain>
    </source>
</reference>
<dbReference type="PANTHER" id="PTHR42707">
    <property type="entry name" value="ACYL-COA DEHYDROGENASE"/>
    <property type="match status" value="1"/>
</dbReference>
<dbReference type="SUPFAM" id="SSF56645">
    <property type="entry name" value="Acyl-CoA dehydrogenase NM domain-like"/>
    <property type="match status" value="1"/>
</dbReference>
<evidence type="ECO:0000256" key="1">
    <source>
        <dbReference type="ARBA" id="ARBA00001974"/>
    </source>
</evidence>
<gene>
    <name evidence="9" type="primary">aidB_2</name>
    <name evidence="9" type="ORF">LMG3441_06078</name>
</gene>
<dbReference type="GO" id="GO:0003995">
    <property type="term" value="F:acyl-CoA dehydrogenase activity"/>
    <property type="evidence" value="ECO:0007669"/>
    <property type="project" value="InterPro"/>
</dbReference>
<dbReference type="NCBIfam" id="NF008594">
    <property type="entry name" value="PRK11561.1"/>
    <property type="match status" value="1"/>
</dbReference>
<feature type="domain" description="Acyl-CoA oxidase/dehydrogenase middle" evidence="7">
    <location>
        <begin position="185"/>
        <end position="282"/>
    </location>
</feature>
<dbReference type="Pfam" id="PF18158">
    <property type="entry name" value="AidB_N"/>
    <property type="match status" value="1"/>
</dbReference>
<keyword evidence="4" id="KW-0274">FAD</keyword>
<evidence type="ECO:0000313" key="10">
    <source>
        <dbReference type="Proteomes" id="UP000494269"/>
    </source>
</evidence>
<dbReference type="InterPro" id="IPR052904">
    <property type="entry name" value="Acyl-CoA_dehydrogenase-like"/>
</dbReference>
<proteinExistence type="inferred from homology"/>